<dbReference type="SUPFAM" id="SSF143990">
    <property type="entry name" value="YbiA-like"/>
    <property type="match status" value="2"/>
</dbReference>
<feature type="compositionally biased region" description="Acidic residues" evidence="1">
    <location>
        <begin position="843"/>
        <end position="860"/>
    </location>
</feature>
<feature type="compositionally biased region" description="Basic and acidic residues" evidence="1">
    <location>
        <begin position="867"/>
        <end position="877"/>
    </location>
</feature>
<dbReference type="InterPro" id="IPR037238">
    <property type="entry name" value="YbiA-like_sf"/>
</dbReference>
<protein>
    <submittedName>
        <fullName evidence="2">Uncharacterized protein</fullName>
    </submittedName>
</protein>
<dbReference type="Gene3D" id="1.10.357.40">
    <property type="entry name" value="YbiA-like"/>
    <property type="match status" value="2"/>
</dbReference>
<feature type="region of interest" description="Disordered" evidence="1">
    <location>
        <begin position="812"/>
        <end position="912"/>
    </location>
</feature>
<dbReference type="AlphaFoldDB" id="A0A6C0J234"/>
<name>A0A6C0J234_9ZZZZ</name>
<evidence type="ECO:0000313" key="2">
    <source>
        <dbReference type="EMBL" id="QHT98696.1"/>
    </source>
</evidence>
<reference evidence="2" key="1">
    <citation type="journal article" date="2020" name="Nature">
        <title>Giant virus diversity and host interactions through global metagenomics.</title>
        <authorList>
            <person name="Schulz F."/>
            <person name="Roux S."/>
            <person name="Paez-Espino D."/>
            <person name="Jungbluth S."/>
            <person name="Walsh D.A."/>
            <person name="Denef V.J."/>
            <person name="McMahon K.D."/>
            <person name="Konstantinidis K.T."/>
            <person name="Eloe-Fadrosh E.A."/>
            <person name="Kyrpides N.C."/>
            <person name="Woyke T."/>
        </authorList>
    </citation>
    <scope>NUCLEOTIDE SEQUENCE</scope>
    <source>
        <strain evidence="2">GVMAG-M-3300025676-16</strain>
    </source>
</reference>
<organism evidence="2">
    <name type="scientific">viral metagenome</name>
    <dbReference type="NCBI Taxonomy" id="1070528"/>
    <lineage>
        <taxon>unclassified sequences</taxon>
        <taxon>metagenomes</taxon>
        <taxon>organismal metagenomes</taxon>
    </lineage>
</organism>
<dbReference type="EMBL" id="MN740295">
    <property type="protein sequence ID" value="QHT98696.1"/>
    <property type="molecule type" value="Genomic_DNA"/>
</dbReference>
<sequence>MSQTINITNPKSQYGSLSNNFVGKELRLGSPLFPWKNVTKSIYGRMIYRFDNMINSVKNEDVISLYKKLKSQDEQNVTIEAIREAFEAVFEEYSELTNLLISTGNAPIIYKSQNSFLGSGIDGQGINVYGKNLEHIRRHLIIRENESKKRSSEENEQQSIYDTYLAYKVLEQKMLDGQDISEYMNNSSSEIVDLLGREQLESSNPSKGAILKLADNKGLELITSLSYNQDNLVKQIKKNSLKTLRIKKRKERNQIVFDMYADYILEKFYPDLSTQDYEKAKKQEFSSLNWLQRNELEETLYSQYKEGLLSARLSDSIETRLATFYIPTEEQVEQASNMEITYKEKEEQEEKEMYKVTSGNPIYIYPCANFHCTNKQVPEEYKKYLPLSPLFYTKLFGINNFLFPTISLFIMFRLISNIPNEHKSGFYLGNIESIYKTFLGNTTYPRRLDDFITNEQADRNFRNLTEQSYKFYSQKYAIEAMDLKFQDRSLQDTLLITGKAKLVFNSENLNLGQPHNSQQGTNFVGDYLMFLREEFIVQRKKETLHVLKTEDINDIISKDVFMKEWTKMRVKDMCKTVVLLKNYVYKQYAHVANISNVEYGEEKELQERFKQSTTESASFVELCLNTIYTPCQQIRNQTQDLNLPLDPVFRSIALKECKGFTKASDVVIDVLWRNYTVMLYYLIKTQEDLNSITLKAIIAAVTENLSKKQECVRIVENEYDNCIISALINLLKSIDLFIKNYNHISTQQKVIKANDVNLAASIILNKDKIVKTQKTKDKEKLEKQFKVPEPKPLASHYQEMLAEYELEKQMKGETQPLDPKLPTKQKIKKDKSTLPSPKPVPSDEPESDDDLESVSSDDSDVSSFAKALEEDLLKSTEGDQDDDRSSQMEQDSYGEGDGISGDGLSNDSGEGYAPKAFIKPYLESTFDDIEDIAEVTNRIIEMLKVIKLDDMPKIVKNNRINFFATH</sequence>
<accession>A0A6C0J234</accession>
<evidence type="ECO:0000256" key="1">
    <source>
        <dbReference type="SAM" id="MobiDB-lite"/>
    </source>
</evidence>
<proteinExistence type="predicted"/>